<evidence type="ECO:0000313" key="2">
    <source>
        <dbReference type="EMBL" id="GAA0493698.1"/>
    </source>
</evidence>
<sequence>MAKKGSADANAAEKAPPAPAPAAPASNQPSVDASPPATAAQPNPDPPPPPDPRFESPPELVEVAVLRDCWLGKVDDILSLPRAIAKAAAADGAVDMHPKAVEAIKVARAAARRAASVADIALED</sequence>
<evidence type="ECO:0000313" key="3">
    <source>
        <dbReference type="Proteomes" id="UP001501706"/>
    </source>
</evidence>
<protein>
    <submittedName>
        <fullName evidence="2">Uncharacterized protein</fullName>
    </submittedName>
</protein>
<name>A0ABP3L7D8_9BURK</name>
<organism evidence="2 3">
    <name type="scientific">Pigmentiphaga daeguensis</name>
    <dbReference type="NCBI Taxonomy" id="414049"/>
    <lineage>
        <taxon>Bacteria</taxon>
        <taxon>Pseudomonadati</taxon>
        <taxon>Pseudomonadota</taxon>
        <taxon>Betaproteobacteria</taxon>
        <taxon>Burkholderiales</taxon>
        <taxon>Alcaligenaceae</taxon>
        <taxon>Pigmentiphaga</taxon>
    </lineage>
</organism>
<proteinExistence type="predicted"/>
<comment type="caution">
    <text evidence="2">The sequence shown here is derived from an EMBL/GenBank/DDBJ whole genome shotgun (WGS) entry which is preliminary data.</text>
</comment>
<reference evidence="3" key="1">
    <citation type="journal article" date="2019" name="Int. J. Syst. Evol. Microbiol.">
        <title>The Global Catalogue of Microorganisms (GCM) 10K type strain sequencing project: providing services to taxonomists for standard genome sequencing and annotation.</title>
        <authorList>
            <consortium name="The Broad Institute Genomics Platform"/>
            <consortium name="The Broad Institute Genome Sequencing Center for Infectious Disease"/>
            <person name="Wu L."/>
            <person name="Ma J."/>
        </authorList>
    </citation>
    <scope>NUCLEOTIDE SEQUENCE [LARGE SCALE GENOMIC DNA]</scope>
    <source>
        <strain evidence="3">JCM 14330</strain>
    </source>
</reference>
<keyword evidence="3" id="KW-1185">Reference proteome</keyword>
<accession>A0ABP3L7D8</accession>
<gene>
    <name evidence="2" type="ORF">GCM10009097_06970</name>
</gene>
<dbReference type="Proteomes" id="UP001501706">
    <property type="component" value="Unassembled WGS sequence"/>
</dbReference>
<feature type="region of interest" description="Disordered" evidence="1">
    <location>
        <begin position="1"/>
        <end position="59"/>
    </location>
</feature>
<evidence type="ECO:0000256" key="1">
    <source>
        <dbReference type="SAM" id="MobiDB-lite"/>
    </source>
</evidence>
<dbReference type="EMBL" id="BAAAEN010000002">
    <property type="protein sequence ID" value="GAA0493698.1"/>
    <property type="molecule type" value="Genomic_DNA"/>
</dbReference>
<dbReference type="RefSeq" id="WP_343927158.1">
    <property type="nucleotide sequence ID" value="NZ_BAAAEN010000002.1"/>
</dbReference>